<dbReference type="OrthoDB" id="9789573at2"/>
<dbReference type="PANTHER" id="PTHR39624:SF2">
    <property type="entry name" value="OSMC-LIKE PROTEIN"/>
    <property type="match status" value="1"/>
</dbReference>
<dbReference type="SUPFAM" id="SSF82784">
    <property type="entry name" value="OsmC-like"/>
    <property type="match status" value="1"/>
</dbReference>
<dbReference type="InterPro" id="IPR003718">
    <property type="entry name" value="OsmC/Ohr_fam"/>
</dbReference>
<name>A0A2U2J1S7_9SPHN</name>
<feature type="compositionally biased region" description="Basic and acidic residues" evidence="1">
    <location>
        <begin position="406"/>
        <end position="428"/>
    </location>
</feature>
<gene>
    <name evidence="3" type="ORF">DF286_05030</name>
</gene>
<dbReference type="PANTHER" id="PTHR39624">
    <property type="entry name" value="PROTEIN INVOLVED IN RIMO-MEDIATED BETA-METHYLTHIOLATION OF RIBOSOMAL PROTEIN S12 YCAO"/>
    <property type="match status" value="1"/>
</dbReference>
<dbReference type="InterPro" id="IPR029058">
    <property type="entry name" value="AB_hydrolase_fold"/>
</dbReference>
<organism evidence="3 4">
    <name type="scientific">Allosphingosinicella humi</name>
    <dbReference type="NCBI Taxonomy" id="2068657"/>
    <lineage>
        <taxon>Bacteria</taxon>
        <taxon>Pseudomonadati</taxon>
        <taxon>Pseudomonadota</taxon>
        <taxon>Alphaproteobacteria</taxon>
        <taxon>Sphingomonadales</taxon>
        <taxon>Sphingomonadaceae</taxon>
        <taxon>Allosphingosinicella</taxon>
    </lineage>
</organism>
<dbReference type="AlphaFoldDB" id="A0A2U2J1S7"/>
<sequence>MPSRPFDFTGADGQPLSGRLDVPDGPVRAHALFAHCFTCSKSSVAAVRIARALTAKGFGVLRFDFTGLGESGGAFADTSFSSNIGDLVAAASAMTRAGIAPSLLIGHSLGGAAALAAAGDLPSVKAVATLATPFDVDHVKQLFGPGLARLEEQGEAEVMLGGRPFTVRRDFVEDLAAHDQAARIKALKRPLLILHAPRDDVAGIDNATSIFMAARHPKSFVSLDDADHLLTRPADAAYAAEVIAAWASRYLAVDMPLRSEAQSGFVVVEETGEGGFQVEVRAGGAHFLADEPVEVGGLGSGPTPYDLLGAGLGACTAMTLRLYARGKGLPLERVRVTVGHSKSKDAAPPDLFVRQVRLEGALTDDQRRRLVEIAERCPVHRTLAGGARIDTTAEDITPLPAVDSPTQHEIDSRDTIADAERERDTDLA</sequence>
<dbReference type="Proteomes" id="UP000245916">
    <property type="component" value="Unassembled WGS sequence"/>
</dbReference>
<dbReference type="InterPro" id="IPR015946">
    <property type="entry name" value="KH_dom-like_a/b"/>
</dbReference>
<dbReference type="Gene3D" id="3.40.50.1820">
    <property type="entry name" value="alpha/beta hydrolase"/>
    <property type="match status" value="1"/>
</dbReference>
<evidence type="ECO:0000259" key="2">
    <source>
        <dbReference type="Pfam" id="PF12146"/>
    </source>
</evidence>
<feature type="region of interest" description="Disordered" evidence="1">
    <location>
        <begin position="395"/>
        <end position="428"/>
    </location>
</feature>
<dbReference type="SUPFAM" id="SSF53474">
    <property type="entry name" value="alpha/beta-Hydrolases"/>
    <property type="match status" value="1"/>
</dbReference>
<dbReference type="InterPro" id="IPR022742">
    <property type="entry name" value="Hydrolase_4"/>
</dbReference>
<dbReference type="RefSeq" id="WP_109270437.1">
    <property type="nucleotide sequence ID" value="NZ_QFFF01000001.1"/>
</dbReference>
<dbReference type="Pfam" id="PF02566">
    <property type="entry name" value="OsmC"/>
    <property type="match status" value="1"/>
</dbReference>
<accession>A0A2U2J1S7</accession>
<dbReference type="Gene3D" id="3.30.300.20">
    <property type="match status" value="1"/>
</dbReference>
<proteinExistence type="predicted"/>
<dbReference type="Pfam" id="PF12146">
    <property type="entry name" value="Hydrolase_4"/>
    <property type="match status" value="1"/>
</dbReference>
<reference evidence="3 4" key="1">
    <citation type="submission" date="2018-05" db="EMBL/GenBank/DDBJ databases">
        <title>Genome of Sphingosinicella humi QZX222.</title>
        <authorList>
            <person name="Qiao Z."/>
            <person name="Wang G."/>
        </authorList>
    </citation>
    <scope>NUCLEOTIDE SEQUENCE [LARGE SCALE GENOMIC DNA]</scope>
    <source>
        <strain evidence="3 4">QZX222</strain>
    </source>
</reference>
<comment type="caution">
    <text evidence="3">The sequence shown here is derived from an EMBL/GenBank/DDBJ whole genome shotgun (WGS) entry which is preliminary data.</text>
</comment>
<evidence type="ECO:0000313" key="4">
    <source>
        <dbReference type="Proteomes" id="UP000245916"/>
    </source>
</evidence>
<feature type="domain" description="Serine aminopeptidase S33" evidence="2">
    <location>
        <begin position="42"/>
        <end position="138"/>
    </location>
</feature>
<evidence type="ECO:0000256" key="1">
    <source>
        <dbReference type="SAM" id="MobiDB-lite"/>
    </source>
</evidence>
<dbReference type="EMBL" id="QFFF01000001">
    <property type="protein sequence ID" value="PWG02297.1"/>
    <property type="molecule type" value="Genomic_DNA"/>
</dbReference>
<dbReference type="InterPro" id="IPR036102">
    <property type="entry name" value="OsmC/Ohrsf"/>
</dbReference>
<protein>
    <submittedName>
        <fullName evidence="3">Osmotically inducible protein C</fullName>
    </submittedName>
</protein>
<evidence type="ECO:0000313" key="3">
    <source>
        <dbReference type="EMBL" id="PWG02297.1"/>
    </source>
</evidence>
<keyword evidence="4" id="KW-1185">Reference proteome</keyword>